<protein>
    <recommendedName>
        <fullName evidence="3">UBZ4-type domain-containing protein</fullName>
    </recommendedName>
</protein>
<dbReference type="RefSeq" id="XP_019565667.3">
    <property type="nucleotide sequence ID" value="XM_019710122.3"/>
</dbReference>
<sequence length="154" mass="17634">MANYSSQTPSFSQFGRLVNGQSVDSGYNPAMTISTGSSIETPSIHNPMTTAYRVQELEEQMEKQNEILSEQDNIIRNQAAIIKHQQEKIRMFEENPRTATEMETKIGITMNVQPNPQRKPNKAQSIIICPLCNDYIVEFAILREHIEKCIRQFN</sequence>
<keyword evidence="2" id="KW-1185">Reference proteome</keyword>
<proteinExistence type="predicted"/>
<accession>A0ABM1YS01</accession>
<evidence type="ECO:0008006" key="3">
    <source>
        <dbReference type="Google" id="ProtNLM"/>
    </source>
</evidence>
<reference evidence="1" key="2">
    <citation type="submission" date="2025-05" db="UniProtKB">
        <authorList>
            <consortium name="EnsemblMetazoa"/>
        </authorList>
    </citation>
    <scope>IDENTIFICATION</scope>
    <source>
        <strain evidence="1">Foshan</strain>
    </source>
</reference>
<dbReference type="Proteomes" id="UP000069940">
    <property type="component" value="Unassembled WGS sequence"/>
</dbReference>
<organism evidence="1 2">
    <name type="scientific">Aedes albopictus</name>
    <name type="common">Asian tiger mosquito</name>
    <name type="synonym">Stegomyia albopicta</name>
    <dbReference type="NCBI Taxonomy" id="7160"/>
    <lineage>
        <taxon>Eukaryota</taxon>
        <taxon>Metazoa</taxon>
        <taxon>Ecdysozoa</taxon>
        <taxon>Arthropoda</taxon>
        <taxon>Hexapoda</taxon>
        <taxon>Insecta</taxon>
        <taxon>Pterygota</taxon>
        <taxon>Neoptera</taxon>
        <taxon>Endopterygota</taxon>
        <taxon>Diptera</taxon>
        <taxon>Nematocera</taxon>
        <taxon>Culicoidea</taxon>
        <taxon>Culicidae</taxon>
        <taxon>Culicinae</taxon>
        <taxon>Aedini</taxon>
        <taxon>Aedes</taxon>
        <taxon>Stegomyia</taxon>
    </lineage>
</organism>
<dbReference type="EnsemblMetazoa" id="AALFPA23_011638.R16523">
    <property type="protein sequence ID" value="AALFPA23_011638.P16523"/>
    <property type="gene ID" value="AALFPA23_011638"/>
</dbReference>
<reference evidence="2" key="1">
    <citation type="journal article" date="2015" name="Proc. Natl. Acad. Sci. U.S.A.">
        <title>Genome sequence of the Asian Tiger mosquito, Aedes albopictus, reveals insights into its biology, genetics, and evolution.</title>
        <authorList>
            <person name="Chen X.G."/>
            <person name="Jiang X."/>
            <person name="Gu J."/>
            <person name="Xu M."/>
            <person name="Wu Y."/>
            <person name="Deng Y."/>
            <person name="Zhang C."/>
            <person name="Bonizzoni M."/>
            <person name="Dermauw W."/>
            <person name="Vontas J."/>
            <person name="Armbruster P."/>
            <person name="Huang X."/>
            <person name="Yang Y."/>
            <person name="Zhang H."/>
            <person name="He W."/>
            <person name="Peng H."/>
            <person name="Liu Y."/>
            <person name="Wu K."/>
            <person name="Chen J."/>
            <person name="Lirakis M."/>
            <person name="Topalis P."/>
            <person name="Van Leeuwen T."/>
            <person name="Hall A.B."/>
            <person name="Jiang X."/>
            <person name="Thorpe C."/>
            <person name="Mueller R.L."/>
            <person name="Sun C."/>
            <person name="Waterhouse R.M."/>
            <person name="Yan G."/>
            <person name="Tu Z.J."/>
            <person name="Fang X."/>
            <person name="James A.A."/>
        </authorList>
    </citation>
    <scope>NUCLEOTIDE SEQUENCE [LARGE SCALE GENOMIC DNA]</scope>
    <source>
        <strain evidence="2">Foshan</strain>
    </source>
</reference>
<dbReference type="GeneID" id="109433668"/>
<name>A0ABM1YS01_AEDAL</name>
<evidence type="ECO:0000313" key="1">
    <source>
        <dbReference type="EnsemblMetazoa" id="AALFPA23_011638.P16523"/>
    </source>
</evidence>
<evidence type="ECO:0000313" key="2">
    <source>
        <dbReference type="Proteomes" id="UP000069940"/>
    </source>
</evidence>